<comment type="similarity">
    <text evidence="2">In the C-terminal section; belongs to the trehalose phosphatase family.</text>
</comment>
<dbReference type="InterPro" id="IPR003337">
    <property type="entry name" value="Trehalose_PPase"/>
</dbReference>
<dbReference type="Pfam" id="PF00982">
    <property type="entry name" value="Glyco_transf_20"/>
    <property type="match status" value="1"/>
</dbReference>
<evidence type="ECO:0000256" key="2">
    <source>
        <dbReference type="ARBA" id="ARBA00006330"/>
    </source>
</evidence>
<dbReference type="GO" id="GO:0005946">
    <property type="term" value="C:alpha,alpha-trehalose-phosphate synthase complex (UDP-forming)"/>
    <property type="evidence" value="ECO:0007669"/>
    <property type="project" value="TreeGrafter"/>
</dbReference>
<comment type="similarity">
    <text evidence="1">In the N-terminal section; belongs to the glycosyltransferase 20 family.</text>
</comment>
<evidence type="ECO:0000256" key="1">
    <source>
        <dbReference type="ARBA" id="ARBA00005409"/>
    </source>
</evidence>
<dbReference type="InterPro" id="IPR023214">
    <property type="entry name" value="HAD_sf"/>
</dbReference>
<dbReference type="Pfam" id="PF02358">
    <property type="entry name" value="Trehalose_PPase"/>
    <property type="match status" value="1"/>
</dbReference>
<organism evidence="3 4">
    <name type="scientific">Tuber aestivum</name>
    <name type="common">summer truffle</name>
    <dbReference type="NCBI Taxonomy" id="59557"/>
    <lineage>
        <taxon>Eukaryota</taxon>
        <taxon>Fungi</taxon>
        <taxon>Dikarya</taxon>
        <taxon>Ascomycota</taxon>
        <taxon>Pezizomycotina</taxon>
        <taxon>Pezizomycetes</taxon>
        <taxon>Pezizales</taxon>
        <taxon>Tuberaceae</taxon>
        <taxon>Tuber</taxon>
    </lineage>
</organism>
<dbReference type="AlphaFoldDB" id="A0A292PIY4"/>
<dbReference type="InterPro" id="IPR001830">
    <property type="entry name" value="Glyco_trans_20"/>
</dbReference>
<keyword evidence="4" id="KW-1185">Reference proteome</keyword>
<dbReference type="SUPFAM" id="SSF53756">
    <property type="entry name" value="UDP-Glycosyltransferase/glycogen phosphorylase"/>
    <property type="match status" value="1"/>
</dbReference>
<dbReference type="GO" id="GO:0005992">
    <property type="term" value="P:trehalose biosynthetic process"/>
    <property type="evidence" value="ECO:0007669"/>
    <property type="project" value="InterPro"/>
</dbReference>
<proteinExistence type="inferred from homology"/>
<dbReference type="EMBL" id="LN891212">
    <property type="protein sequence ID" value="CUS07396.1"/>
    <property type="molecule type" value="Genomic_DNA"/>
</dbReference>
<name>A0A292PIY4_9PEZI</name>
<dbReference type="GO" id="GO:0031505">
    <property type="term" value="P:fungal-type cell wall organization"/>
    <property type="evidence" value="ECO:0007669"/>
    <property type="project" value="TreeGrafter"/>
</dbReference>
<dbReference type="Gene3D" id="3.40.50.2000">
    <property type="entry name" value="Glycogen Phosphorylase B"/>
    <property type="match status" value="2"/>
</dbReference>
<gene>
    <name evidence="3" type="ORF">GSTUAT00008514001</name>
</gene>
<dbReference type="Gene3D" id="3.30.70.1020">
    <property type="entry name" value="Trehalose-6-phosphate phosphatase related protein, domain 2"/>
    <property type="match status" value="1"/>
</dbReference>
<dbReference type="Proteomes" id="UP001412239">
    <property type="component" value="Unassembled WGS sequence"/>
</dbReference>
<dbReference type="GO" id="GO:0003825">
    <property type="term" value="F:alpha,alpha-trehalose-phosphate synthase (UDP-forming) activity"/>
    <property type="evidence" value="ECO:0007669"/>
    <property type="project" value="TreeGrafter"/>
</dbReference>
<dbReference type="GO" id="GO:0005829">
    <property type="term" value="C:cytosol"/>
    <property type="evidence" value="ECO:0007669"/>
    <property type="project" value="TreeGrafter"/>
</dbReference>
<dbReference type="GO" id="GO:0034605">
    <property type="term" value="P:cellular response to heat"/>
    <property type="evidence" value="ECO:0007669"/>
    <property type="project" value="TreeGrafter"/>
</dbReference>
<dbReference type="InterPro" id="IPR036412">
    <property type="entry name" value="HAD-like_sf"/>
</dbReference>
<evidence type="ECO:0000313" key="3">
    <source>
        <dbReference type="EMBL" id="CUS07396.1"/>
    </source>
</evidence>
<dbReference type="PANTHER" id="PTHR10788:SF123">
    <property type="entry name" value="TREHALOSE-PHOSPHATASE"/>
    <property type="match status" value="1"/>
</dbReference>
<dbReference type="PANTHER" id="PTHR10788">
    <property type="entry name" value="TREHALOSE-6-PHOSPHATE SYNTHASE"/>
    <property type="match status" value="1"/>
</dbReference>
<dbReference type="InterPro" id="IPR006379">
    <property type="entry name" value="HAD-SF_hydro_IIB"/>
</dbReference>
<reference evidence="3" key="1">
    <citation type="submission" date="2015-10" db="EMBL/GenBank/DDBJ databases">
        <authorList>
            <person name="Regsiter A."/>
            <person name="william w."/>
        </authorList>
    </citation>
    <scope>NUCLEOTIDE SEQUENCE</scope>
    <source>
        <strain evidence="3">Montdore</strain>
    </source>
</reference>
<dbReference type="FunFam" id="3.40.50.1000:FF:000052">
    <property type="entry name" value="Alpha,alpha-trehalose-phosphate synthase [UDP-forming] 6"/>
    <property type="match status" value="1"/>
</dbReference>
<evidence type="ECO:0000313" key="4">
    <source>
        <dbReference type="Proteomes" id="UP001412239"/>
    </source>
</evidence>
<dbReference type="GO" id="GO:0004805">
    <property type="term" value="F:trehalose-phosphatase activity"/>
    <property type="evidence" value="ECO:0007669"/>
    <property type="project" value="TreeGrafter"/>
</dbReference>
<dbReference type="NCBIfam" id="TIGR00685">
    <property type="entry name" value="T6PP"/>
    <property type="match status" value="1"/>
</dbReference>
<sequence length="923" mass="103670">MSENTREVSSPNAPPLEFLLLQRIPTSASNKRHKPPPLTGETPIAKMFAPLDAPQRLPLTGRVISATCFLPYTLGYRHDGRWEISNRRGSSALYDSLRRLGDGGWERVLVGWTGEVQELEGHTNAEIGSGSGSGRMIEAPGLKKAKSYHVPPPIPVIDDGTNRMTMKGAYGKKEEDDTIRISIEDKAVAETALAGKGKEDGWGDIKPVWLGDDEKGMPIGGAGRWRDYAERVVIWPLFHYILPQHVSSKEEAALEERAWWRDYRLFSDAFADAIIKVYREGDIIWIHDYHLLILPELLRQRLGKDIYIGLFVHAPWPTSEIFRVLPRRKPILAGMLASNMVAFQSETYKLHFIMCCKKLLNLTESSSREGWATGVNAFGAHCAVEALPIGIDAEKVLRLAKGPKVAAKMETIKKAYEGLHIIVGRDRLDSVRGVVHKLRAFEMFLERYPEFIGQEVSREITSDVWSKVVLIQVTSPSSLSQSSTIEHQVAELVSQINGKYGSLHYSPVHHYTQYLEPDEYFALLRVANLGLITSVRDGMNTTSLEYVICQQDTHGPVILSEFTGTAESLTDAVIVNPTNTRGVADAIATCLALTPAEKSKLQSKLYEYVITNTVQSWNSAFLRKLTMELAYNQNHPLTPALDRKRLYTMYNETEKDLKTGEIGERIFMFDYDGTLTPIVSDPDQATPSDKAIRCIKKLAQQEGNRVWIISGRDQAFLEKWLGHIGELGLSAEHGCFIREPGSDKWINLAETMDMSWKVLCIDIFKRYTERTPGSFVEPKNVAVTWHYRRSDQQLGEFQAKECMTELESVMKERGYAVEVMTGKANLEVRPRFVNKGEIARRLVAEAKSMPSMVFCTGDDTTDEDMFRALQKSNLAKERLFTVTVGPSSKPTEANYHLLEPENVIECVELLVGTVKPMELGIIA</sequence>
<accession>A0A292PIY4</accession>
<dbReference type="CDD" id="cd03788">
    <property type="entry name" value="GT20_TPS"/>
    <property type="match status" value="1"/>
</dbReference>
<dbReference type="CDD" id="cd01627">
    <property type="entry name" value="HAD_TPP"/>
    <property type="match status" value="1"/>
</dbReference>
<dbReference type="Gene3D" id="3.40.50.1000">
    <property type="entry name" value="HAD superfamily/HAD-like"/>
    <property type="match status" value="1"/>
</dbReference>
<protein>
    <submittedName>
        <fullName evidence="3">Uncharacterized protein</fullName>
    </submittedName>
</protein>
<dbReference type="NCBIfam" id="TIGR01484">
    <property type="entry name" value="HAD-SF-IIB"/>
    <property type="match status" value="1"/>
</dbReference>
<dbReference type="SUPFAM" id="SSF56784">
    <property type="entry name" value="HAD-like"/>
    <property type="match status" value="1"/>
</dbReference>